<dbReference type="InterPro" id="IPR029062">
    <property type="entry name" value="Class_I_gatase-like"/>
</dbReference>
<dbReference type="PANTHER" id="PTHR43235:SF1">
    <property type="entry name" value="GLUTAMINE AMIDOTRANSFERASE PB2B2.05-RELATED"/>
    <property type="match status" value="1"/>
</dbReference>
<evidence type="ECO:0000313" key="1">
    <source>
        <dbReference type="EMBL" id="QEK10966.1"/>
    </source>
</evidence>
<dbReference type="AlphaFoldDB" id="A0A5C0SBA1"/>
<dbReference type="Proteomes" id="UP000324646">
    <property type="component" value="Chromosome"/>
</dbReference>
<dbReference type="OrthoDB" id="9813383at2"/>
<dbReference type="Gene3D" id="3.40.50.880">
    <property type="match status" value="1"/>
</dbReference>
<name>A0A5C0SBA1_CRATE</name>
<keyword evidence="2" id="KW-1185">Reference proteome</keyword>
<dbReference type="InterPro" id="IPR011697">
    <property type="entry name" value="Peptidase_C26"/>
</dbReference>
<dbReference type="GO" id="GO:0033969">
    <property type="term" value="F:gamma-glutamyl-gamma-aminobutyrate hydrolase activity"/>
    <property type="evidence" value="ECO:0007669"/>
    <property type="project" value="TreeGrafter"/>
</dbReference>
<dbReference type="PROSITE" id="PS51273">
    <property type="entry name" value="GATASE_TYPE_1"/>
    <property type="match status" value="1"/>
</dbReference>
<dbReference type="SUPFAM" id="SSF52317">
    <property type="entry name" value="Class I glutamine amidotransferase-like"/>
    <property type="match status" value="1"/>
</dbReference>
<evidence type="ECO:0000313" key="2">
    <source>
        <dbReference type="Proteomes" id="UP000324646"/>
    </source>
</evidence>
<dbReference type="RefSeq" id="WP_148808041.1">
    <property type="nucleotide sequence ID" value="NZ_CP042243.1"/>
</dbReference>
<protein>
    <submittedName>
        <fullName evidence="1">Gamma-glutamyl-gamma-aminobutyrate hydrolase family protein</fullName>
    </submittedName>
</protein>
<sequence>MRPMIGITTYYVKNHEGHKNKPRGMAGQDMLMSTMDYSRCIQKADGIPLTIPVIDAEWYMDELVDRLDGFLFTGGPDIYPIHYHQPLKTGVGRIVPERDAFELKLMKKVLEKDKPILGICRGFQLINVYFGGTLYQDLYTEKITSMKHVGDVLPKYYPAHKVRLKENSKVFEAFDKNEIFVNSFHHQAVEKIGEGLIETGWSEDGIVEGLEHKNYSFVVGVQWHPEMMAEIYDEQLSIFKLFINAIKNK</sequence>
<dbReference type="GO" id="GO:0005829">
    <property type="term" value="C:cytosol"/>
    <property type="evidence" value="ECO:0007669"/>
    <property type="project" value="TreeGrafter"/>
</dbReference>
<dbReference type="EMBL" id="CP042243">
    <property type="protein sequence ID" value="QEK10966.1"/>
    <property type="molecule type" value="Genomic_DNA"/>
</dbReference>
<dbReference type="PANTHER" id="PTHR43235">
    <property type="entry name" value="GLUTAMINE AMIDOTRANSFERASE PB2B2.05-RELATED"/>
    <property type="match status" value="1"/>
</dbReference>
<dbReference type="KEGG" id="crs:FQB35_00480"/>
<dbReference type="InterPro" id="IPR044668">
    <property type="entry name" value="PuuD-like"/>
</dbReference>
<organism evidence="1 2">
    <name type="scientific">Crassaminicella thermophila</name>
    <dbReference type="NCBI Taxonomy" id="2599308"/>
    <lineage>
        <taxon>Bacteria</taxon>
        <taxon>Bacillati</taxon>
        <taxon>Bacillota</taxon>
        <taxon>Clostridia</taxon>
        <taxon>Eubacteriales</taxon>
        <taxon>Clostridiaceae</taxon>
        <taxon>Crassaminicella</taxon>
    </lineage>
</organism>
<gene>
    <name evidence="1" type="ORF">FQB35_00480</name>
</gene>
<dbReference type="CDD" id="cd01745">
    <property type="entry name" value="GATase1_2"/>
    <property type="match status" value="1"/>
</dbReference>
<accession>A0A5C0SBA1</accession>
<dbReference type="GO" id="GO:0006598">
    <property type="term" value="P:polyamine catabolic process"/>
    <property type="evidence" value="ECO:0007669"/>
    <property type="project" value="TreeGrafter"/>
</dbReference>
<reference evidence="1 2" key="1">
    <citation type="submission" date="2019-07" db="EMBL/GenBank/DDBJ databases">
        <title>Complete genome of Crassaminicella thermophila SY095.</title>
        <authorList>
            <person name="Li X."/>
        </authorList>
    </citation>
    <scope>NUCLEOTIDE SEQUENCE [LARGE SCALE GENOMIC DNA]</scope>
    <source>
        <strain evidence="1 2">SY095</strain>
    </source>
</reference>
<proteinExistence type="predicted"/>
<dbReference type="Pfam" id="PF07722">
    <property type="entry name" value="Peptidase_C26"/>
    <property type="match status" value="1"/>
</dbReference>
<keyword evidence="1" id="KW-0378">Hydrolase</keyword>